<sequence length="124" mass="13388">MSHLLMLLLLLGHVPPVDPLSCYICMFPTITPADCLFTQDCAKGQQCLSSMAIGTQGVFRVVLYEKGCAITSQCGLSGEKFASGLNFTYSNVCCETDLCNADSTSSRPRPPFFSPLLTLVLVLL</sequence>
<keyword evidence="2" id="KW-0964">Secreted</keyword>
<feature type="domain" description="Snake toxin/toxin-like" evidence="4">
    <location>
        <begin position="20"/>
        <end position="100"/>
    </location>
</feature>
<feature type="signal peptide" evidence="3">
    <location>
        <begin position="1"/>
        <end position="19"/>
    </location>
</feature>
<dbReference type="InterPro" id="IPR035076">
    <property type="entry name" value="Toxin/TOLIP"/>
</dbReference>
<dbReference type="GeneID" id="111842814"/>
<protein>
    <submittedName>
        <fullName evidence="5">Prostate stem cell antigen-like</fullName>
    </submittedName>
</protein>
<evidence type="ECO:0000256" key="2">
    <source>
        <dbReference type="ARBA" id="ARBA00022525"/>
    </source>
</evidence>
<evidence type="ECO:0000256" key="1">
    <source>
        <dbReference type="ARBA" id="ARBA00004613"/>
    </source>
</evidence>
<dbReference type="AlphaFoldDB" id="A0A3B3SJV0"/>
<evidence type="ECO:0000256" key="3">
    <source>
        <dbReference type="SAM" id="SignalP"/>
    </source>
</evidence>
<dbReference type="Gene3D" id="2.10.60.10">
    <property type="entry name" value="CD59"/>
    <property type="match status" value="1"/>
</dbReference>
<dbReference type="GeneTree" id="ENSGT00390000002843"/>
<organism evidence="5 6">
    <name type="scientific">Paramormyrops kingsleyae</name>
    <dbReference type="NCBI Taxonomy" id="1676925"/>
    <lineage>
        <taxon>Eukaryota</taxon>
        <taxon>Metazoa</taxon>
        <taxon>Chordata</taxon>
        <taxon>Craniata</taxon>
        <taxon>Vertebrata</taxon>
        <taxon>Euteleostomi</taxon>
        <taxon>Actinopterygii</taxon>
        <taxon>Neopterygii</taxon>
        <taxon>Teleostei</taxon>
        <taxon>Osteoglossocephala</taxon>
        <taxon>Osteoglossomorpha</taxon>
        <taxon>Osteoglossiformes</taxon>
        <taxon>Mormyridae</taxon>
        <taxon>Paramormyrops</taxon>
    </lineage>
</organism>
<name>A0A3B3SJV0_9TELE</name>
<dbReference type="OrthoDB" id="8919691at2759"/>
<dbReference type="GO" id="GO:0005576">
    <property type="term" value="C:extracellular region"/>
    <property type="evidence" value="ECO:0007669"/>
    <property type="project" value="UniProtKB-SubCell"/>
</dbReference>
<evidence type="ECO:0000313" key="5">
    <source>
        <dbReference type="Ensembl" id="ENSPKIP00000031019.1"/>
    </source>
</evidence>
<dbReference type="KEGG" id="pki:111842814"/>
<dbReference type="PANTHER" id="PTHR20914">
    <property type="entry name" value="LY6/PLAUR DOMAIN-CONTAINING PROTEIN 8"/>
    <property type="match status" value="1"/>
</dbReference>
<reference evidence="5" key="1">
    <citation type="submission" date="2025-08" db="UniProtKB">
        <authorList>
            <consortium name="Ensembl"/>
        </authorList>
    </citation>
    <scope>IDENTIFICATION</scope>
</reference>
<proteinExistence type="predicted"/>
<dbReference type="Pfam" id="PF00087">
    <property type="entry name" value="Toxin_TOLIP"/>
    <property type="match status" value="1"/>
</dbReference>
<dbReference type="InterPro" id="IPR045860">
    <property type="entry name" value="Snake_toxin-like_sf"/>
</dbReference>
<dbReference type="RefSeq" id="XP_023665595.1">
    <property type="nucleotide sequence ID" value="XM_023809827.2"/>
</dbReference>
<comment type="subcellular location">
    <subcellularLocation>
        <location evidence="1">Secreted</location>
    </subcellularLocation>
</comment>
<feature type="chain" id="PRO_5017260090" evidence="3">
    <location>
        <begin position="20"/>
        <end position="124"/>
    </location>
</feature>
<dbReference type="Proteomes" id="UP000261540">
    <property type="component" value="Unplaced"/>
</dbReference>
<dbReference type="SUPFAM" id="SSF57302">
    <property type="entry name" value="Snake toxin-like"/>
    <property type="match status" value="1"/>
</dbReference>
<evidence type="ECO:0000259" key="4">
    <source>
        <dbReference type="Pfam" id="PF00087"/>
    </source>
</evidence>
<dbReference type="InterPro" id="IPR050918">
    <property type="entry name" value="CNF-like_PLA2_Inhibitor"/>
</dbReference>
<reference evidence="5" key="2">
    <citation type="submission" date="2025-09" db="UniProtKB">
        <authorList>
            <consortium name="Ensembl"/>
        </authorList>
    </citation>
    <scope>IDENTIFICATION</scope>
</reference>
<dbReference type="PANTHER" id="PTHR20914:SF9">
    <property type="entry name" value="COILED, ISOFORM A"/>
    <property type="match status" value="1"/>
</dbReference>
<dbReference type="Ensembl" id="ENSPKIT00000011858.1">
    <property type="protein sequence ID" value="ENSPKIP00000031019.1"/>
    <property type="gene ID" value="ENSPKIG00000011689.1"/>
</dbReference>
<dbReference type="STRING" id="1676925.ENSPKIP00000031019"/>
<accession>A0A3B3SJV0</accession>
<keyword evidence="6" id="KW-1185">Reference proteome</keyword>
<keyword evidence="3" id="KW-0732">Signal</keyword>
<evidence type="ECO:0000313" key="6">
    <source>
        <dbReference type="Proteomes" id="UP000261540"/>
    </source>
</evidence>